<dbReference type="SUPFAM" id="SSF51197">
    <property type="entry name" value="Clavaminate synthase-like"/>
    <property type="match status" value="1"/>
</dbReference>
<proteinExistence type="predicted"/>
<dbReference type="Pfam" id="PF19541">
    <property type="entry name" value="DUF6065"/>
    <property type="match status" value="1"/>
</dbReference>
<reference evidence="3 4" key="1">
    <citation type="submission" date="2020-07" db="EMBL/GenBank/DDBJ databases">
        <authorList>
            <person name="Sun Q."/>
        </authorList>
    </citation>
    <scope>NUCLEOTIDE SEQUENCE [LARGE SCALE GENOMIC DNA]</scope>
    <source>
        <strain evidence="3 4">CGMCC 1.13654</strain>
    </source>
</reference>
<dbReference type="InterPro" id="IPR041667">
    <property type="entry name" value="Cupin_8"/>
</dbReference>
<evidence type="ECO:0000313" key="4">
    <source>
        <dbReference type="Proteomes" id="UP000570166"/>
    </source>
</evidence>
<keyword evidence="4" id="KW-1185">Reference proteome</keyword>
<dbReference type="PROSITE" id="PS51184">
    <property type="entry name" value="JMJC"/>
    <property type="match status" value="1"/>
</dbReference>
<gene>
    <name evidence="3" type="ORF">HZF05_17730</name>
</gene>
<comment type="caution">
    <text evidence="3">The sequence shown here is derived from an EMBL/GenBank/DDBJ whole genome shotgun (WGS) entry which is preliminary data.</text>
</comment>
<feature type="domain" description="JmjC" evidence="2">
    <location>
        <begin position="390"/>
        <end position="541"/>
    </location>
</feature>
<dbReference type="Proteomes" id="UP000570166">
    <property type="component" value="Unassembled WGS sequence"/>
</dbReference>
<dbReference type="AlphaFoldDB" id="A0A838L901"/>
<dbReference type="PANTHER" id="PTHR12461:SF105">
    <property type="entry name" value="HYPOXIA-INDUCIBLE FACTOR 1-ALPHA INHIBITOR"/>
    <property type="match status" value="1"/>
</dbReference>
<evidence type="ECO:0000313" key="3">
    <source>
        <dbReference type="EMBL" id="MBA2935923.1"/>
    </source>
</evidence>
<dbReference type="Gene3D" id="2.60.120.650">
    <property type="entry name" value="Cupin"/>
    <property type="match status" value="1"/>
</dbReference>
<organism evidence="3 4">
    <name type="scientific">Sphingomonas chungangi</name>
    <dbReference type="NCBI Taxonomy" id="2683589"/>
    <lineage>
        <taxon>Bacteria</taxon>
        <taxon>Pseudomonadati</taxon>
        <taxon>Pseudomonadota</taxon>
        <taxon>Alphaproteobacteria</taxon>
        <taxon>Sphingomonadales</taxon>
        <taxon>Sphingomonadaceae</taxon>
        <taxon>Sphingomonas</taxon>
    </lineage>
</organism>
<dbReference type="InterPro" id="IPR003347">
    <property type="entry name" value="JmjC_dom"/>
</dbReference>
<evidence type="ECO:0000256" key="1">
    <source>
        <dbReference type="SAM" id="MobiDB-lite"/>
    </source>
</evidence>
<sequence>MEIDCFIYDGWRPRIRAASPRRDWMDDTPESFAYRCLPLGIANAHGWEIANAVGFSARWTGGSGTDAVEIRLDEGDVSSVDVPVSLFGQGTITFHIAGLFRTSPGWNLWVGGAPNEAKDGIAALSGLIETDWSPYSFTMNWRFTRPDHWVRFEPGETICFFFPVQRGVVEAVQPRVRPIEEAPELKQQFEEWSRSRDAFHERMREAPPSQPSEKWQKLYYRGVCPAGETGTPDHQSKIRVRDFEGQPGGPAPAAPKIAPAVPPAPPLDPQLARRDWMLRVQEGHRALSPRTAGLRRLHRVDPDDFLDHHYSAHRPALLTGEMADWPALDRWTPAYLAARVGGAPIDYQGARLGDARFELDKDAHRRSMPFDRFIAEISRPGAGNDSYLTAYNSAANRTALAPLHAELGRIDTLLAHGPAADEAMLWIGPAGTFTPLHHDLTNNLLAQIVGRKRVLLVPPSEAGKLRNREHVFSAIGDLTDPATLAQHPDLRDMPLYDVLLEPGSMLFIPIGWWHQVTALDFSVSATYTNFRWRNDWHAGFV</sequence>
<accession>A0A838L901</accession>
<dbReference type="InterPro" id="IPR045709">
    <property type="entry name" value="DUF6065"/>
</dbReference>
<dbReference type="RefSeq" id="WP_160363108.1">
    <property type="nucleotide sequence ID" value="NZ_JACEIB010000026.1"/>
</dbReference>
<name>A0A838L901_9SPHN</name>
<evidence type="ECO:0000259" key="2">
    <source>
        <dbReference type="PROSITE" id="PS51184"/>
    </source>
</evidence>
<dbReference type="SMART" id="SM00558">
    <property type="entry name" value="JmjC"/>
    <property type="match status" value="1"/>
</dbReference>
<dbReference type="Pfam" id="PF13621">
    <property type="entry name" value="Cupin_8"/>
    <property type="match status" value="1"/>
</dbReference>
<dbReference type="EMBL" id="JACEIB010000026">
    <property type="protein sequence ID" value="MBA2935923.1"/>
    <property type="molecule type" value="Genomic_DNA"/>
</dbReference>
<dbReference type="PANTHER" id="PTHR12461">
    <property type="entry name" value="HYPOXIA-INDUCIBLE FACTOR 1 ALPHA INHIBITOR-RELATED"/>
    <property type="match status" value="1"/>
</dbReference>
<protein>
    <submittedName>
        <fullName evidence="3">Cupin-like domain-containing protein</fullName>
    </submittedName>
</protein>
<feature type="region of interest" description="Disordered" evidence="1">
    <location>
        <begin position="243"/>
        <end position="270"/>
    </location>
</feature>